<name>A0A482VFV6_ASBVE</name>
<protein>
    <recommendedName>
        <fullName evidence="3">DDE 3 domain containing protein</fullName>
    </recommendedName>
</protein>
<sequence>MSPWTIWSTLHELLYPYHIQRVQGLRPTDFAPWRAFCKKFCGRCRNYPAFAGRILVTDESCFTRLGIVNFHNVHMWTDANPHAYRQQHLQDEFSINVWAALVGNNITGPFELPHRLNGKLWRQTLDQINKSKLEKNVTKKSC</sequence>
<dbReference type="PANTHER" id="PTHR47326">
    <property type="entry name" value="TRANSPOSABLE ELEMENT TC3 TRANSPOSASE-LIKE PROTEIN"/>
    <property type="match status" value="1"/>
</dbReference>
<dbReference type="GO" id="GO:0003676">
    <property type="term" value="F:nucleic acid binding"/>
    <property type="evidence" value="ECO:0007669"/>
    <property type="project" value="InterPro"/>
</dbReference>
<proteinExistence type="predicted"/>
<dbReference type="Proteomes" id="UP000292052">
    <property type="component" value="Unassembled WGS sequence"/>
</dbReference>
<evidence type="ECO:0000313" key="1">
    <source>
        <dbReference type="EMBL" id="RZC27676.1"/>
    </source>
</evidence>
<dbReference type="Gene3D" id="3.30.420.10">
    <property type="entry name" value="Ribonuclease H-like superfamily/Ribonuclease H"/>
    <property type="match status" value="1"/>
</dbReference>
<dbReference type="EMBL" id="QDEB01103295">
    <property type="protein sequence ID" value="RZC27676.1"/>
    <property type="molecule type" value="Genomic_DNA"/>
</dbReference>
<organism evidence="1 2">
    <name type="scientific">Asbolus verrucosus</name>
    <name type="common">Desert ironclad beetle</name>
    <dbReference type="NCBI Taxonomy" id="1661398"/>
    <lineage>
        <taxon>Eukaryota</taxon>
        <taxon>Metazoa</taxon>
        <taxon>Ecdysozoa</taxon>
        <taxon>Arthropoda</taxon>
        <taxon>Hexapoda</taxon>
        <taxon>Insecta</taxon>
        <taxon>Pterygota</taxon>
        <taxon>Neoptera</taxon>
        <taxon>Endopterygota</taxon>
        <taxon>Coleoptera</taxon>
        <taxon>Polyphaga</taxon>
        <taxon>Cucujiformia</taxon>
        <taxon>Tenebrionidae</taxon>
        <taxon>Pimeliinae</taxon>
        <taxon>Asbolus</taxon>
    </lineage>
</organism>
<dbReference type="InterPro" id="IPR036397">
    <property type="entry name" value="RNaseH_sf"/>
</dbReference>
<evidence type="ECO:0000313" key="2">
    <source>
        <dbReference type="Proteomes" id="UP000292052"/>
    </source>
</evidence>
<keyword evidence="2" id="KW-1185">Reference proteome</keyword>
<dbReference type="PANTHER" id="PTHR47326:SF1">
    <property type="entry name" value="HTH PSQ-TYPE DOMAIN-CONTAINING PROTEIN"/>
    <property type="match status" value="1"/>
</dbReference>
<comment type="caution">
    <text evidence="1">The sequence shown here is derived from an EMBL/GenBank/DDBJ whole genome shotgun (WGS) entry which is preliminary data.</text>
</comment>
<dbReference type="OrthoDB" id="6757697at2759"/>
<dbReference type="STRING" id="1661398.A0A482VFV6"/>
<dbReference type="AlphaFoldDB" id="A0A482VFV6"/>
<accession>A0A482VFV6</accession>
<gene>
    <name evidence="1" type="ORF">BDFB_015033</name>
</gene>
<reference evidence="1 2" key="1">
    <citation type="submission" date="2017-03" db="EMBL/GenBank/DDBJ databases">
        <title>Genome of the blue death feigning beetle - Asbolus verrucosus.</title>
        <authorList>
            <person name="Rider S.D."/>
        </authorList>
    </citation>
    <scope>NUCLEOTIDE SEQUENCE [LARGE SCALE GENOMIC DNA]</scope>
    <source>
        <strain evidence="1">Butters</strain>
        <tissue evidence="1">Head and leg muscle</tissue>
    </source>
</reference>
<evidence type="ECO:0008006" key="3">
    <source>
        <dbReference type="Google" id="ProtNLM"/>
    </source>
</evidence>